<sequence length="160" mass="17820">MEPAPLRWARMTRPMAAHSICTSHNPSAKLSHRQSRTEQPLRYIVVALNPEPLPPTTPPSAPPPAMLALPTRSPPPPRSPVFMTLLPQASLAHSWTSTRTSVSEQATTTSTWRMRTKLLDMITTRLPPTKLRVLVVGSYCNFQTLKNWLRSHGAALQVNE</sequence>
<dbReference type="EMBL" id="ABEU02000003">
    <property type="protein sequence ID" value="PNR57337.1"/>
    <property type="molecule type" value="Genomic_DNA"/>
</dbReference>
<evidence type="ECO:0000313" key="2">
    <source>
        <dbReference type="EMBL" id="PNR57337.1"/>
    </source>
</evidence>
<accession>A0A2K1KU75</accession>
<dbReference type="AlphaFoldDB" id="A0A2K1KU75"/>
<feature type="compositionally biased region" description="Pro residues" evidence="1">
    <location>
        <begin position="51"/>
        <end position="65"/>
    </location>
</feature>
<dbReference type="PaxDb" id="3218-PP1S161_3V6.1"/>
<protein>
    <submittedName>
        <fullName evidence="2 3">Uncharacterized protein</fullName>
    </submittedName>
</protein>
<evidence type="ECO:0000313" key="4">
    <source>
        <dbReference type="Proteomes" id="UP000006727"/>
    </source>
</evidence>
<gene>
    <name evidence="2" type="ORF">PHYPA_004331</name>
</gene>
<evidence type="ECO:0000313" key="3">
    <source>
        <dbReference type="EnsemblPlants" id="Pp3c3_12220V3.1"/>
    </source>
</evidence>
<evidence type="ECO:0000256" key="1">
    <source>
        <dbReference type="SAM" id="MobiDB-lite"/>
    </source>
</evidence>
<feature type="region of interest" description="Disordered" evidence="1">
    <location>
        <begin position="51"/>
        <end position="76"/>
    </location>
</feature>
<dbReference type="EnsemblPlants" id="Pp3c3_12220V3.1">
    <property type="protein sequence ID" value="Pp3c3_12220V3.1"/>
    <property type="gene ID" value="Pp3c3_12220"/>
</dbReference>
<proteinExistence type="predicted"/>
<organism evidence="2">
    <name type="scientific">Physcomitrium patens</name>
    <name type="common">Spreading-leaved earth moss</name>
    <name type="synonym">Physcomitrella patens</name>
    <dbReference type="NCBI Taxonomy" id="3218"/>
    <lineage>
        <taxon>Eukaryota</taxon>
        <taxon>Viridiplantae</taxon>
        <taxon>Streptophyta</taxon>
        <taxon>Embryophyta</taxon>
        <taxon>Bryophyta</taxon>
        <taxon>Bryophytina</taxon>
        <taxon>Bryopsida</taxon>
        <taxon>Funariidae</taxon>
        <taxon>Funariales</taxon>
        <taxon>Funariaceae</taxon>
        <taxon>Physcomitrium</taxon>
    </lineage>
</organism>
<dbReference type="InParanoid" id="A0A2K1KU75"/>
<dbReference type="Gramene" id="Pp3c3_12220V3.1">
    <property type="protein sequence ID" value="Pp3c3_12220V3.1"/>
    <property type="gene ID" value="Pp3c3_12220"/>
</dbReference>
<keyword evidence="4" id="KW-1185">Reference proteome</keyword>
<reference evidence="3" key="3">
    <citation type="submission" date="2020-12" db="UniProtKB">
        <authorList>
            <consortium name="EnsemblPlants"/>
        </authorList>
    </citation>
    <scope>IDENTIFICATION</scope>
</reference>
<dbReference type="Proteomes" id="UP000006727">
    <property type="component" value="Chromosome 3"/>
</dbReference>
<name>A0A2K1KU75_PHYPA</name>
<reference evidence="2 4" key="2">
    <citation type="journal article" date="2018" name="Plant J.">
        <title>The Physcomitrella patens chromosome-scale assembly reveals moss genome structure and evolution.</title>
        <authorList>
            <person name="Lang D."/>
            <person name="Ullrich K.K."/>
            <person name="Murat F."/>
            <person name="Fuchs J."/>
            <person name="Jenkins J."/>
            <person name="Haas F.B."/>
            <person name="Piednoel M."/>
            <person name="Gundlach H."/>
            <person name="Van Bel M."/>
            <person name="Meyberg R."/>
            <person name="Vives C."/>
            <person name="Morata J."/>
            <person name="Symeonidi A."/>
            <person name="Hiss M."/>
            <person name="Muchero W."/>
            <person name="Kamisugi Y."/>
            <person name="Saleh O."/>
            <person name="Blanc G."/>
            <person name="Decker E.L."/>
            <person name="van Gessel N."/>
            <person name="Grimwood J."/>
            <person name="Hayes R.D."/>
            <person name="Graham S.W."/>
            <person name="Gunter L.E."/>
            <person name="McDaniel S.F."/>
            <person name="Hoernstein S.N.W."/>
            <person name="Larsson A."/>
            <person name="Li F.W."/>
            <person name="Perroud P.F."/>
            <person name="Phillips J."/>
            <person name="Ranjan P."/>
            <person name="Rokshar D.S."/>
            <person name="Rothfels C.J."/>
            <person name="Schneider L."/>
            <person name="Shu S."/>
            <person name="Stevenson D.W."/>
            <person name="Thummler F."/>
            <person name="Tillich M."/>
            <person name="Villarreal Aguilar J.C."/>
            <person name="Widiez T."/>
            <person name="Wong G.K."/>
            <person name="Wymore A."/>
            <person name="Zhang Y."/>
            <person name="Zimmer A.D."/>
            <person name="Quatrano R.S."/>
            <person name="Mayer K.F.X."/>
            <person name="Goodstein D."/>
            <person name="Casacuberta J.M."/>
            <person name="Vandepoele K."/>
            <person name="Reski R."/>
            <person name="Cuming A.C."/>
            <person name="Tuskan G.A."/>
            <person name="Maumus F."/>
            <person name="Salse J."/>
            <person name="Schmutz J."/>
            <person name="Rensing S.A."/>
        </authorList>
    </citation>
    <scope>NUCLEOTIDE SEQUENCE [LARGE SCALE GENOMIC DNA]</scope>
    <source>
        <strain evidence="3 4">cv. Gransden 2004</strain>
    </source>
</reference>
<reference evidence="2 4" key="1">
    <citation type="journal article" date="2008" name="Science">
        <title>The Physcomitrella genome reveals evolutionary insights into the conquest of land by plants.</title>
        <authorList>
            <person name="Rensing S."/>
            <person name="Lang D."/>
            <person name="Zimmer A."/>
            <person name="Terry A."/>
            <person name="Salamov A."/>
            <person name="Shapiro H."/>
            <person name="Nishiyama T."/>
            <person name="Perroud P.-F."/>
            <person name="Lindquist E."/>
            <person name="Kamisugi Y."/>
            <person name="Tanahashi T."/>
            <person name="Sakakibara K."/>
            <person name="Fujita T."/>
            <person name="Oishi K."/>
            <person name="Shin-I T."/>
            <person name="Kuroki Y."/>
            <person name="Toyoda A."/>
            <person name="Suzuki Y."/>
            <person name="Hashimoto A."/>
            <person name="Yamaguchi K."/>
            <person name="Sugano A."/>
            <person name="Kohara Y."/>
            <person name="Fujiyama A."/>
            <person name="Anterola A."/>
            <person name="Aoki S."/>
            <person name="Ashton N."/>
            <person name="Barbazuk W.B."/>
            <person name="Barker E."/>
            <person name="Bennetzen J."/>
            <person name="Bezanilla M."/>
            <person name="Blankenship R."/>
            <person name="Cho S.H."/>
            <person name="Dutcher S."/>
            <person name="Estelle M."/>
            <person name="Fawcett J.A."/>
            <person name="Gundlach H."/>
            <person name="Hanada K."/>
            <person name="Heyl A."/>
            <person name="Hicks K.A."/>
            <person name="Hugh J."/>
            <person name="Lohr M."/>
            <person name="Mayer K."/>
            <person name="Melkozernov A."/>
            <person name="Murata T."/>
            <person name="Nelson D."/>
            <person name="Pils B."/>
            <person name="Prigge M."/>
            <person name="Reiss B."/>
            <person name="Renner T."/>
            <person name="Rombauts S."/>
            <person name="Rushton P."/>
            <person name="Sanderfoot A."/>
            <person name="Schween G."/>
            <person name="Shiu S.-H."/>
            <person name="Stueber K."/>
            <person name="Theodoulou F.L."/>
            <person name="Tu H."/>
            <person name="Van de Peer Y."/>
            <person name="Verrier P.J."/>
            <person name="Waters E."/>
            <person name="Wood A."/>
            <person name="Yang L."/>
            <person name="Cove D."/>
            <person name="Cuming A."/>
            <person name="Hasebe M."/>
            <person name="Lucas S."/>
            <person name="Mishler D.B."/>
            <person name="Reski R."/>
            <person name="Grigoriev I."/>
            <person name="Quatrano R.S."/>
            <person name="Boore J.L."/>
        </authorList>
    </citation>
    <scope>NUCLEOTIDE SEQUENCE [LARGE SCALE GENOMIC DNA]</scope>
    <source>
        <strain evidence="3 4">cv. Gransden 2004</strain>
    </source>
</reference>